<evidence type="ECO:0000256" key="5">
    <source>
        <dbReference type="ARBA" id="ARBA00022840"/>
    </source>
</evidence>
<keyword evidence="2 6" id="KW-0808">Transferase</keyword>
<dbReference type="PROSITE" id="PS00583">
    <property type="entry name" value="PFKB_KINASES_1"/>
    <property type="match status" value="1"/>
</dbReference>
<dbReference type="InterPro" id="IPR002139">
    <property type="entry name" value="Ribo/fructo_kinase"/>
</dbReference>
<dbReference type="GO" id="GO:0016301">
    <property type="term" value="F:kinase activity"/>
    <property type="evidence" value="ECO:0007669"/>
    <property type="project" value="UniProtKB-KW"/>
</dbReference>
<accession>A0ABP5C0J6</accession>
<sequence length="331" mass="33946">MNEADEALVVGEALVDVIRDGRGAVSEHAGGSPANVAVGLARLGRPTTLLTRLGEDRHGRLVAEHLHREGVALPLGRQAAATSYAEALIGPDGSADYRFSLEWTLPELPDLAEVAELPRPIVVHTGSLGAVVPPGADTVIDLLSARRGEATVTYDLNIRPAVMGEGADLWARVARVVALADVVKASDEDLAHLVPGATASDAARRLLDLGPVAVVVTGGGEGAVCLTRHGSTSTPAPEVVVADTVGAGDSFCSAMIDRLWEWGALGGSARPTLRSLDLAAWSDVLDHAAAAAAITVSRPGANPPTRADLESAPGRRPGALGSDRVTASTRG</sequence>
<dbReference type="PRINTS" id="PR00990">
    <property type="entry name" value="RIBOKINASE"/>
</dbReference>
<name>A0ABP5C0J6_9ACTN</name>
<dbReference type="InterPro" id="IPR002173">
    <property type="entry name" value="Carboh/pur_kinase_PfkB_CS"/>
</dbReference>
<dbReference type="Proteomes" id="UP001500571">
    <property type="component" value="Unassembled WGS sequence"/>
</dbReference>
<evidence type="ECO:0000256" key="2">
    <source>
        <dbReference type="ARBA" id="ARBA00022679"/>
    </source>
</evidence>
<proteinExistence type="inferred from homology"/>
<evidence type="ECO:0000256" key="6">
    <source>
        <dbReference type="RuleBase" id="RU003704"/>
    </source>
</evidence>
<keyword evidence="4 6" id="KW-0418">Kinase</keyword>
<evidence type="ECO:0000256" key="7">
    <source>
        <dbReference type="SAM" id="MobiDB-lite"/>
    </source>
</evidence>
<dbReference type="EMBL" id="BAAAPB010000001">
    <property type="protein sequence ID" value="GAA1955624.1"/>
    <property type="molecule type" value="Genomic_DNA"/>
</dbReference>
<feature type="domain" description="Carbohydrate kinase PfkB" evidence="8">
    <location>
        <begin position="7"/>
        <end position="305"/>
    </location>
</feature>
<dbReference type="CDD" id="cd01167">
    <property type="entry name" value="bac_FRK"/>
    <property type="match status" value="1"/>
</dbReference>
<evidence type="ECO:0000259" key="8">
    <source>
        <dbReference type="Pfam" id="PF00294"/>
    </source>
</evidence>
<dbReference type="Gene3D" id="3.40.1190.20">
    <property type="match status" value="1"/>
</dbReference>
<dbReference type="InterPro" id="IPR050306">
    <property type="entry name" value="PfkB_Carbo_kinase"/>
</dbReference>
<protein>
    <submittedName>
        <fullName evidence="9">Carbohydrate kinase</fullName>
    </submittedName>
</protein>
<keyword evidence="3" id="KW-0547">Nucleotide-binding</keyword>
<dbReference type="InterPro" id="IPR011611">
    <property type="entry name" value="PfkB_dom"/>
</dbReference>
<dbReference type="Pfam" id="PF00294">
    <property type="entry name" value="PfkB"/>
    <property type="match status" value="1"/>
</dbReference>
<dbReference type="SUPFAM" id="SSF53613">
    <property type="entry name" value="Ribokinase-like"/>
    <property type="match status" value="1"/>
</dbReference>
<evidence type="ECO:0000313" key="9">
    <source>
        <dbReference type="EMBL" id="GAA1955624.1"/>
    </source>
</evidence>
<dbReference type="PANTHER" id="PTHR43085:SF1">
    <property type="entry name" value="PSEUDOURIDINE KINASE-RELATED"/>
    <property type="match status" value="1"/>
</dbReference>
<evidence type="ECO:0000256" key="1">
    <source>
        <dbReference type="ARBA" id="ARBA00010688"/>
    </source>
</evidence>
<feature type="region of interest" description="Disordered" evidence="7">
    <location>
        <begin position="296"/>
        <end position="331"/>
    </location>
</feature>
<comment type="similarity">
    <text evidence="1 6">Belongs to the carbohydrate kinase PfkB family.</text>
</comment>
<comment type="caution">
    <text evidence="9">The sequence shown here is derived from an EMBL/GenBank/DDBJ whole genome shotgun (WGS) entry which is preliminary data.</text>
</comment>
<evidence type="ECO:0000313" key="10">
    <source>
        <dbReference type="Proteomes" id="UP001500571"/>
    </source>
</evidence>
<gene>
    <name evidence="9" type="ORF">GCM10009798_13580</name>
</gene>
<dbReference type="InterPro" id="IPR029056">
    <property type="entry name" value="Ribokinase-like"/>
</dbReference>
<keyword evidence="5" id="KW-0067">ATP-binding</keyword>
<organism evidence="9 10">
    <name type="scientific">Nocardioides panacihumi</name>
    <dbReference type="NCBI Taxonomy" id="400774"/>
    <lineage>
        <taxon>Bacteria</taxon>
        <taxon>Bacillati</taxon>
        <taxon>Actinomycetota</taxon>
        <taxon>Actinomycetes</taxon>
        <taxon>Propionibacteriales</taxon>
        <taxon>Nocardioidaceae</taxon>
        <taxon>Nocardioides</taxon>
    </lineage>
</organism>
<dbReference type="PANTHER" id="PTHR43085">
    <property type="entry name" value="HEXOKINASE FAMILY MEMBER"/>
    <property type="match status" value="1"/>
</dbReference>
<dbReference type="PROSITE" id="PS00584">
    <property type="entry name" value="PFKB_KINASES_2"/>
    <property type="match status" value="1"/>
</dbReference>
<evidence type="ECO:0000256" key="3">
    <source>
        <dbReference type="ARBA" id="ARBA00022741"/>
    </source>
</evidence>
<reference evidence="10" key="1">
    <citation type="journal article" date="2019" name="Int. J. Syst. Evol. Microbiol.">
        <title>The Global Catalogue of Microorganisms (GCM) 10K type strain sequencing project: providing services to taxonomists for standard genome sequencing and annotation.</title>
        <authorList>
            <consortium name="The Broad Institute Genomics Platform"/>
            <consortium name="The Broad Institute Genome Sequencing Center for Infectious Disease"/>
            <person name="Wu L."/>
            <person name="Ma J."/>
        </authorList>
    </citation>
    <scope>NUCLEOTIDE SEQUENCE [LARGE SCALE GENOMIC DNA]</scope>
    <source>
        <strain evidence="10">JCM 15309</strain>
    </source>
</reference>
<keyword evidence="10" id="KW-1185">Reference proteome</keyword>
<evidence type="ECO:0000256" key="4">
    <source>
        <dbReference type="ARBA" id="ARBA00022777"/>
    </source>
</evidence>
<dbReference type="RefSeq" id="WP_344043717.1">
    <property type="nucleotide sequence ID" value="NZ_BAAAPB010000001.1"/>
</dbReference>